<feature type="domain" description="Alpha galactosidase C-terminal" evidence="7">
    <location>
        <begin position="696"/>
        <end position="769"/>
    </location>
</feature>
<dbReference type="HOGENOM" id="CLU_326487_0_0_10"/>
<evidence type="ECO:0000313" key="8">
    <source>
        <dbReference type="EMBL" id="EFZ38231.1"/>
    </source>
</evidence>
<dbReference type="PANTHER" id="PTHR11452:SF75">
    <property type="entry name" value="ALPHA-GALACTOSIDASE MEL1"/>
    <property type="match status" value="1"/>
</dbReference>
<keyword evidence="6" id="KW-0472">Membrane</keyword>
<dbReference type="InterPro" id="IPR013780">
    <property type="entry name" value="Glyco_hydro_b"/>
</dbReference>
<evidence type="ECO:0000256" key="2">
    <source>
        <dbReference type="ARBA" id="ARBA00022729"/>
    </source>
</evidence>
<dbReference type="Gene3D" id="2.60.40.1180">
    <property type="entry name" value="Golgi alpha-mannosidase II"/>
    <property type="match status" value="1"/>
</dbReference>
<comment type="similarity">
    <text evidence="1 5">Belongs to the glycosyl hydrolase 27 family.</text>
</comment>
<dbReference type="InterPro" id="IPR013783">
    <property type="entry name" value="Ig-like_fold"/>
</dbReference>
<dbReference type="SUPFAM" id="SSF51011">
    <property type="entry name" value="Glycosyl hydrolase domain"/>
    <property type="match status" value="1"/>
</dbReference>
<dbReference type="Gene3D" id="3.20.20.70">
    <property type="entry name" value="Aldolase class I"/>
    <property type="match status" value="1"/>
</dbReference>
<dbReference type="InterPro" id="IPR008979">
    <property type="entry name" value="Galactose-bd-like_sf"/>
</dbReference>
<sequence>MCSESILILLRLYGSGIADEKALYMKSKYIIYIMKKTLFIALLLMASVGTWAQQLSFSRLKIHEGDNPEWKKADFNDSNWNEVDVQGSANRNVIGKPDSYSWYRIKFVLPSAMLEKSTLKKVLQLYLGKIDDADETYLNGHFIGSTGRMPEQTGGYVGAWEEERRYEVGAQSPFVHWGKENVLAVRVYNGGGQGGMYGGPIILKVPDLLDGMGINFSEFKAKRGMMCQCRLDNAFKQQQKGVLTLTLFDPESGAILATVTHKVALKGNTNKTYAMAYDTDRLLRMKAVYRDDATGKEAVRSYTPKYILTPKAPAAPRINSAERFGVRPESPVIYRIPASGERPMVFSVRNLPEGLALDAEHGIISGTLKAGGEYEMTLVAENSKGADERKFTICVGDKIALTPPMGWNSWNCWGLSVSQEKVMSSAQAMIDKGLTDYGYAYINVDDAWEAPQRNTDGTIAVNEKFPDMAGLGRWLHGNGLKFGIYSSPGDRTCGGYLGSLDHEELDARTYNSWGVDYLKYDWCGYSRVFDAEKDHSTAAYVRPYLKMERYLRLMPRDIFYSLCQYGMAKVWEWGHAVDANSWRTTGDITDTWESLYDIGFVQQAELYPYAGPGHWNDPDMLIVGKVGWSANLRDTRLTPDEQYTHISLWTLLSANMLIGCDISQIDDFTLNLLCNNEVNAINQDVLGKQARRVVVDGDIQIWAKPLNDGSHAVGIFNVGTDDRRVDFAKYFDEMGIKQLKTVRDLWRQKDLNPAQTTYFIPTHGVKYIKVTY</sequence>
<dbReference type="PRINTS" id="PR00740">
    <property type="entry name" value="GLHYDRLASE27"/>
</dbReference>
<dbReference type="PANTHER" id="PTHR11452">
    <property type="entry name" value="ALPHA-GALACTOSIDASE/ALPHA-N-ACETYLGALACTOSAMINIDASE"/>
    <property type="match status" value="1"/>
</dbReference>
<dbReference type="EC" id="3.2.1.22" evidence="5"/>
<dbReference type="PROSITE" id="PS00512">
    <property type="entry name" value="ALPHA_GALACTOSIDASE"/>
    <property type="match status" value="1"/>
</dbReference>
<dbReference type="STRING" id="28134.SAMN05444288_0275"/>
<name>E7RNA0_9BACT</name>
<evidence type="ECO:0000256" key="6">
    <source>
        <dbReference type="SAM" id="Phobius"/>
    </source>
</evidence>
<evidence type="ECO:0000256" key="4">
    <source>
        <dbReference type="ARBA" id="ARBA00023295"/>
    </source>
</evidence>
<keyword evidence="6" id="KW-0812">Transmembrane</keyword>
<organism evidence="8 9">
    <name type="scientific">Hoylesella oralis ATCC 33269</name>
    <dbReference type="NCBI Taxonomy" id="873533"/>
    <lineage>
        <taxon>Bacteria</taxon>
        <taxon>Pseudomonadati</taxon>
        <taxon>Bacteroidota</taxon>
        <taxon>Bacteroidia</taxon>
        <taxon>Bacteroidales</taxon>
        <taxon>Prevotellaceae</taxon>
        <taxon>Hoylesella</taxon>
    </lineage>
</organism>
<dbReference type="SUPFAM" id="SSF49785">
    <property type="entry name" value="Galactose-binding domain-like"/>
    <property type="match status" value="1"/>
</dbReference>
<gene>
    <name evidence="8" type="primary">melA</name>
    <name evidence="8" type="ORF">HMPREF0663_10600</name>
</gene>
<comment type="caution">
    <text evidence="8">The sequence shown here is derived from an EMBL/GenBank/DDBJ whole genome shotgun (WGS) entry which is preliminary data.</text>
</comment>
<dbReference type="InterPro" id="IPR017853">
    <property type="entry name" value="GH"/>
</dbReference>
<reference evidence="8" key="1">
    <citation type="submission" date="2011-01" db="EMBL/GenBank/DDBJ databases">
        <authorList>
            <person name="Muzny D."/>
            <person name="Qin X."/>
            <person name="Buhay C."/>
            <person name="Dugan-Rocha S."/>
            <person name="Ding Y."/>
            <person name="Chen G."/>
            <person name="Hawes A."/>
            <person name="Holder M."/>
            <person name="Jhangiani S."/>
            <person name="Johnson A."/>
            <person name="Khan Z."/>
            <person name="Li Z."/>
            <person name="Liu W."/>
            <person name="Liu X."/>
            <person name="Perez L."/>
            <person name="Shen H."/>
            <person name="Wang Q."/>
            <person name="Watt J."/>
            <person name="Xi L."/>
            <person name="Xin Y."/>
            <person name="Zhou J."/>
            <person name="Deng J."/>
            <person name="Jiang H."/>
            <person name="Liu Y."/>
            <person name="Qu J."/>
            <person name="Song X.-Z."/>
            <person name="Zhang L."/>
            <person name="Villasana D."/>
            <person name="Johnson A."/>
            <person name="Liu J."/>
            <person name="Liyanage D."/>
            <person name="Lorensuhewa L."/>
            <person name="Robinson T."/>
            <person name="Song A."/>
            <person name="Song B.-B."/>
            <person name="Dinh H."/>
            <person name="Thornton R."/>
            <person name="Coyle M."/>
            <person name="Francisco L."/>
            <person name="Jackson L."/>
            <person name="Javaid M."/>
            <person name="Korchina V."/>
            <person name="Kovar C."/>
            <person name="Mata R."/>
            <person name="Mathew T."/>
            <person name="Ngo R."/>
            <person name="Nguyen L."/>
            <person name="Nguyen N."/>
            <person name="Okwuonu G."/>
            <person name="Ongeri F."/>
            <person name="Pham C."/>
            <person name="Simmons D."/>
            <person name="Wilczek-Boney K."/>
            <person name="Hale W."/>
            <person name="Jakkamsetti A."/>
            <person name="Pham P."/>
            <person name="Ruth R."/>
            <person name="San Lucas F."/>
            <person name="Warren J."/>
            <person name="Zhang J."/>
            <person name="Zhao Z."/>
            <person name="Zhou C."/>
            <person name="Zhu D."/>
            <person name="Lee S."/>
            <person name="Bess C."/>
            <person name="Blankenburg K."/>
            <person name="Forbes L."/>
            <person name="Fu Q."/>
            <person name="Gubbala S."/>
            <person name="Hirani K."/>
            <person name="Jayaseelan J.C."/>
            <person name="Lara F."/>
            <person name="Munidasa M."/>
            <person name="Palculict T."/>
            <person name="Patil S."/>
            <person name="Pu L.-L."/>
            <person name="Saada N."/>
            <person name="Tang L."/>
            <person name="Weissenberger G."/>
            <person name="Zhu Y."/>
            <person name="Hemphill L."/>
            <person name="Shang Y."/>
            <person name="Youmans B."/>
            <person name="Ayvaz T."/>
            <person name="Ross M."/>
            <person name="Santibanez J."/>
            <person name="Aqrawi P."/>
            <person name="Gross S."/>
            <person name="Joshi V."/>
            <person name="Fowler G."/>
            <person name="Nazareth L."/>
            <person name="Reid J."/>
            <person name="Worley K."/>
            <person name="Petrosino J."/>
            <person name="Highlander S."/>
            <person name="Gibbs R."/>
        </authorList>
    </citation>
    <scope>NUCLEOTIDE SEQUENCE [LARGE SCALE GENOMIC DNA]</scope>
    <source>
        <strain evidence="8">ATCC 33269</strain>
    </source>
</reference>
<evidence type="ECO:0000313" key="9">
    <source>
        <dbReference type="Proteomes" id="UP000005580"/>
    </source>
</evidence>
<dbReference type="InterPro" id="IPR013785">
    <property type="entry name" value="Aldolase_TIM"/>
</dbReference>
<comment type="catalytic activity">
    <reaction evidence="5">
        <text>Hydrolysis of terminal, non-reducing alpha-D-galactose residues in alpha-D-galactosides, including galactose oligosaccharides, galactomannans and galactolipids.</text>
        <dbReference type="EC" id="3.2.1.22"/>
    </reaction>
</comment>
<keyword evidence="4 5" id="KW-0326">Glycosidase</keyword>
<dbReference type="EMBL" id="AEPE02000002">
    <property type="protein sequence ID" value="EFZ38231.1"/>
    <property type="molecule type" value="Genomic_DNA"/>
</dbReference>
<dbReference type="GO" id="GO:0004557">
    <property type="term" value="F:alpha-galactosidase activity"/>
    <property type="evidence" value="ECO:0007669"/>
    <property type="project" value="UniProtKB-EC"/>
</dbReference>
<keyword evidence="6" id="KW-1133">Transmembrane helix</keyword>
<proteinExistence type="inferred from homology"/>
<dbReference type="CDD" id="cd14792">
    <property type="entry name" value="GH27"/>
    <property type="match status" value="1"/>
</dbReference>
<accession>E7RNA0</accession>
<evidence type="ECO:0000256" key="3">
    <source>
        <dbReference type="ARBA" id="ARBA00022801"/>
    </source>
</evidence>
<evidence type="ECO:0000259" key="7">
    <source>
        <dbReference type="Pfam" id="PF17801"/>
    </source>
</evidence>
<dbReference type="InterPro" id="IPR002241">
    <property type="entry name" value="Glyco_hydro_27"/>
</dbReference>
<keyword evidence="5" id="KW-1015">Disulfide bond</keyword>
<protein>
    <recommendedName>
        <fullName evidence="5">Alpha-galactosidase</fullName>
        <ecNumber evidence="5">3.2.1.22</ecNumber>
    </recommendedName>
    <alternativeName>
        <fullName evidence="5">Melibiase</fullName>
    </alternativeName>
</protein>
<evidence type="ECO:0000256" key="5">
    <source>
        <dbReference type="RuleBase" id="RU361168"/>
    </source>
</evidence>
<feature type="transmembrane region" description="Helical" evidence="6">
    <location>
        <begin position="29"/>
        <end position="52"/>
    </location>
</feature>
<dbReference type="InterPro" id="IPR041233">
    <property type="entry name" value="Melibiase_C"/>
</dbReference>
<keyword evidence="3 5" id="KW-0378">Hydrolase</keyword>
<keyword evidence="9" id="KW-1185">Reference proteome</keyword>
<dbReference type="Pfam" id="PF17801">
    <property type="entry name" value="Melibiase_C"/>
    <property type="match status" value="1"/>
</dbReference>
<dbReference type="Pfam" id="PF16499">
    <property type="entry name" value="Melibiase_2"/>
    <property type="match status" value="1"/>
</dbReference>
<dbReference type="Gene3D" id="2.60.40.10">
    <property type="entry name" value="Immunoglobulins"/>
    <property type="match status" value="1"/>
</dbReference>
<evidence type="ECO:0000256" key="1">
    <source>
        <dbReference type="ARBA" id="ARBA00009743"/>
    </source>
</evidence>
<dbReference type="eggNOG" id="COG1501">
    <property type="taxonomic scope" value="Bacteria"/>
</dbReference>
<dbReference type="Proteomes" id="UP000005580">
    <property type="component" value="Unassembled WGS sequence"/>
</dbReference>
<dbReference type="InterPro" id="IPR000111">
    <property type="entry name" value="Glyco_hydro_27/36_CS"/>
</dbReference>
<dbReference type="SUPFAM" id="SSF51445">
    <property type="entry name" value="(Trans)glycosidases"/>
    <property type="match status" value="1"/>
</dbReference>
<keyword evidence="2" id="KW-0732">Signal</keyword>
<dbReference type="AlphaFoldDB" id="E7RNA0"/>
<dbReference type="GO" id="GO:0005975">
    <property type="term" value="P:carbohydrate metabolic process"/>
    <property type="evidence" value="ECO:0007669"/>
    <property type="project" value="InterPro"/>
</dbReference>
<dbReference type="Gene3D" id="2.60.120.260">
    <property type="entry name" value="Galactose-binding domain-like"/>
    <property type="match status" value="1"/>
</dbReference>
<dbReference type="eggNOG" id="COG3250">
    <property type="taxonomic scope" value="Bacteria"/>
</dbReference>
<dbReference type="Pfam" id="PF05345">
    <property type="entry name" value="He_PIG"/>
    <property type="match status" value="1"/>
</dbReference>